<dbReference type="EMBL" id="CP089286">
    <property type="protein sequence ID" value="UTO55607.1"/>
    <property type="molecule type" value="Genomic_DNA"/>
</dbReference>
<accession>A0A9Q9F3Z8</accession>
<organism evidence="1 2">
    <name type="scientific">Neoehrlichia mikurensis</name>
    <dbReference type="NCBI Taxonomy" id="89586"/>
    <lineage>
        <taxon>Bacteria</taxon>
        <taxon>Pseudomonadati</taxon>
        <taxon>Pseudomonadota</taxon>
        <taxon>Alphaproteobacteria</taxon>
        <taxon>Rickettsiales</taxon>
        <taxon>Anaplasmataceae</taxon>
        <taxon>Candidatus Neoehrlichia</taxon>
    </lineage>
</organism>
<protein>
    <submittedName>
        <fullName evidence="1">GGDEF domain-containing protein</fullName>
    </submittedName>
</protein>
<sequence length="280" mass="32159">MSVIARRSSDAVISIKQDNNQHTISIFNINNSVTNLLGYNKDDILEHPLNSILTYETVDIINNYLEYTPDGIDLTDIISKIKNFSFINKNQEIINVQPKIFRILSNNNIINYELLIRNISITQQLNLFRKKQLINDVYTIDQNFGVLDVNSTTQEIQIISEFIKQNNLESIIGIISLDLKHDNEHIIKLSKVLVDTLHINIRYSDIIGYMGNYKFIFVLLGCSNKDAQSAISRIHKNIAIKLANYTPIVRSLIKYLEINNEANYKSIIKNINNAFINSVK</sequence>
<evidence type="ECO:0000313" key="1">
    <source>
        <dbReference type="EMBL" id="UTO55607.1"/>
    </source>
</evidence>
<dbReference type="Proteomes" id="UP001059822">
    <property type="component" value="Chromosome"/>
</dbReference>
<proteinExistence type="predicted"/>
<dbReference type="AlphaFoldDB" id="A0A9Q9F3Z8"/>
<reference evidence="1" key="1">
    <citation type="journal article" date="2022" name="Microorganisms">
        <title>Assembly and Comparison of Ca. Neoehrlichia mikurensis Genomes.</title>
        <authorList>
            <person name="Azagi T."/>
            <person name="Dirks R.P."/>
            <person name="Yebra-Pimentel E.S."/>
            <person name="Schaap P.J."/>
            <person name="Koehorst J.J."/>
            <person name="Esser H.J."/>
            <person name="Sprong H."/>
        </authorList>
    </citation>
    <scope>NUCLEOTIDE SEQUENCE</scope>
    <source>
        <strain evidence="1">18-2837</strain>
    </source>
</reference>
<evidence type="ECO:0000313" key="2">
    <source>
        <dbReference type="Proteomes" id="UP001059822"/>
    </source>
</evidence>
<dbReference type="RefSeq" id="WP_218193859.1">
    <property type="nucleotide sequence ID" value="NZ_CP054597.1"/>
</dbReference>
<name>A0A9Q9F3Z8_9RICK</name>
<gene>
    <name evidence="1" type="ORF">LUA82_00760</name>
</gene>